<protein>
    <submittedName>
        <fullName evidence="1">Uncharacterized protein</fullName>
    </submittedName>
</protein>
<dbReference type="Gramene" id="OIS98638">
    <property type="protein sequence ID" value="OIS98638"/>
    <property type="gene ID" value="A4A49_04356"/>
</dbReference>
<keyword evidence="2" id="KW-1185">Reference proteome</keyword>
<organism evidence="1 2">
    <name type="scientific">Nicotiana attenuata</name>
    <name type="common">Coyote tobacco</name>
    <dbReference type="NCBI Taxonomy" id="49451"/>
    <lineage>
        <taxon>Eukaryota</taxon>
        <taxon>Viridiplantae</taxon>
        <taxon>Streptophyta</taxon>
        <taxon>Embryophyta</taxon>
        <taxon>Tracheophyta</taxon>
        <taxon>Spermatophyta</taxon>
        <taxon>Magnoliopsida</taxon>
        <taxon>eudicotyledons</taxon>
        <taxon>Gunneridae</taxon>
        <taxon>Pentapetalae</taxon>
        <taxon>asterids</taxon>
        <taxon>lamiids</taxon>
        <taxon>Solanales</taxon>
        <taxon>Solanaceae</taxon>
        <taxon>Nicotianoideae</taxon>
        <taxon>Nicotianeae</taxon>
        <taxon>Nicotiana</taxon>
    </lineage>
</organism>
<sequence length="75" mass="8770">MQDIAQNFFISSNSDLLDTLLTLYKREKNPCRRTDFNSLKIQNSQFIFTLVPCIPQAYSFTHCFISFWVLSGLLE</sequence>
<evidence type="ECO:0000313" key="2">
    <source>
        <dbReference type="Proteomes" id="UP000187609"/>
    </source>
</evidence>
<name>A0A1J6ILN9_NICAT</name>
<dbReference type="EMBL" id="MJEQ01037191">
    <property type="protein sequence ID" value="OIS98638.1"/>
    <property type="molecule type" value="Genomic_DNA"/>
</dbReference>
<dbReference type="Proteomes" id="UP000187609">
    <property type="component" value="Unassembled WGS sequence"/>
</dbReference>
<comment type="caution">
    <text evidence="1">The sequence shown here is derived from an EMBL/GenBank/DDBJ whole genome shotgun (WGS) entry which is preliminary data.</text>
</comment>
<accession>A0A1J6ILN9</accession>
<proteinExistence type="predicted"/>
<dbReference type="SMR" id="A0A1J6ILN9"/>
<dbReference type="AlphaFoldDB" id="A0A1J6ILN9"/>
<reference evidence="1" key="1">
    <citation type="submission" date="2016-11" db="EMBL/GenBank/DDBJ databases">
        <title>The genome of Nicotiana attenuata.</title>
        <authorList>
            <person name="Xu S."/>
            <person name="Brockmoeller T."/>
            <person name="Gaquerel E."/>
            <person name="Navarro A."/>
            <person name="Kuhl H."/>
            <person name="Gase K."/>
            <person name="Ling Z."/>
            <person name="Zhou W."/>
            <person name="Kreitzer C."/>
            <person name="Stanke M."/>
            <person name="Tang H."/>
            <person name="Lyons E."/>
            <person name="Pandey P."/>
            <person name="Pandey S.P."/>
            <person name="Timmermann B."/>
            <person name="Baldwin I.T."/>
        </authorList>
    </citation>
    <scope>NUCLEOTIDE SEQUENCE [LARGE SCALE GENOMIC DNA]</scope>
    <source>
        <strain evidence="1">UT</strain>
    </source>
</reference>
<gene>
    <name evidence="1" type="ORF">A4A49_04356</name>
</gene>
<evidence type="ECO:0000313" key="1">
    <source>
        <dbReference type="EMBL" id="OIS98638.1"/>
    </source>
</evidence>